<accession>A0A0R3RCJ6</accession>
<dbReference type="AlphaFoldDB" id="A0A0R3RCJ6"/>
<evidence type="ECO:0000313" key="4">
    <source>
        <dbReference type="WBParaSite" id="BTMF_0001776701-mRNA-1"/>
    </source>
</evidence>
<keyword evidence="1" id="KW-0472">Membrane</keyword>
<keyword evidence="3" id="KW-1185">Reference proteome</keyword>
<sequence>MLRFHGYREQNVYQDSDLLTRDVSSTIFSLVMIAVLILSMYLLMKHRMQVQNRFASVRREALVRSSIEINSRHGNVI</sequence>
<protein>
    <submittedName>
        <fullName evidence="4">Sensor histidine kinase</fullName>
    </submittedName>
</protein>
<keyword evidence="1" id="KW-0812">Transmembrane</keyword>
<proteinExistence type="predicted"/>
<keyword evidence="1" id="KW-1133">Transmembrane helix</keyword>
<reference evidence="4" key="1">
    <citation type="submission" date="2017-02" db="UniProtKB">
        <authorList>
            <consortium name="WormBaseParasite"/>
        </authorList>
    </citation>
    <scope>IDENTIFICATION</scope>
</reference>
<evidence type="ECO:0000313" key="3">
    <source>
        <dbReference type="Proteomes" id="UP000280834"/>
    </source>
</evidence>
<gene>
    <name evidence="2" type="ORF">BTMF_LOCUS15732</name>
</gene>
<evidence type="ECO:0000313" key="2">
    <source>
        <dbReference type="EMBL" id="VDO55561.1"/>
    </source>
</evidence>
<name>A0A0R3RCJ6_9BILA</name>
<feature type="transmembrane region" description="Helical" evidence="1">
    <location>
        <begin position="23"/>
        <end position="44"/>
    </location>
</feature>
<dbReference type="EMBL" id="UZAG01023042">
    <property type="protein sequence ID" value="VDO55561.1"/>
    <property type="molecule type" value="Genomic_DNA"/>
</dbReference>
<dbReference type="Proteomes" id="UP000280834">
    <property type="component" value="Unassembled WGS sequence"/>
</dbReference>
<evidence type="ECO:0000256" key="1">
    <source>
        <dbReference type="SAM" id="Phobius"/>
    </source>
</evidence>
<dbReference type="STRING" id="42155.A0A0R3RCJ6"/>
<organism evidence="4">
    <name type="scientific">Brugia timori</name>
    <dbReference type="NCBI Taxonomy" id="42155"/>
    <lineage>
        <taxon>Eukaryota</taxon>
        <taxon>Metazoa</taxon>
        <taxon>Ecdysozoa</taxon>
        <taxon>Nematoda</taxon>
        <taxon>Chromadorea</taxon>
        <taxon>Rhabditida</taxon>
        <taxon>Spirurina</taxon>
        <taxon>Spiruromorpha</taxon>
        <taxon>Filarioidea</taxon>
        <taxon>Onchocercidae</taxon>
        <taxon>Brugia</taxon>
    </lineage>
</organism>
<dbReference type="WBParaSite" id="BTMF_0001776701-mRNA-1">
    <property type="protein sequence ID" value="BTMF_0001776701-mRNA-1"/>
    <property type="gene ID" value="BTMF_0001776701"/>
</dbReference>
<reference evidence="2 3" key="2">
    <citation type="submission" date="2018-11" db="EMBL/GenBank/DDBJ databases">
        <authorList>
            <consortium name="Pathogen Informatics"/>
        </authorList>
    </citation>
    <scope>NUCLEOTIDE SEQUENCE [LARGE SCALE GENOMIC DNA]</scope>
</reference>